<gene>
    <name evidence="1" type="ORF">B7C42_01849</name>
</gene>
<dbReference type="RefSeq" id="WP_094024908.1">
    <property type="nucleotide sequence ID" value="NZ_NGAF01000002.1"/>
</dbReference>
<dbReference type="GO" id="GO:0016884">
    <property type="term" value="F:carbon-nitrogen ligase activity, with glutamine as amido-N-donor"/>
    <property type="evidence" value="ECO:0007669"/>
    <property type="project" value="InterPro"/>
</dbReference>
<accession>A0A231HD69</accession>
<protein>
    <recommendedName>
        <fullName evidence="3">Glutamyl-tRNA(Gln) amidotransferase subunit E</fullName>
    </recommendedName>
</protein>
<evidence type="ECO:0008006" key="3">
    <source>
        <dbReference type="Google" id="ProtNLM"/>
    </source>
</evidence>
<sequence>MSELKSKLRADLTAAMKAKDTLRLSTLRMLLAAVQNAEVAGSEAKELSDAEVIAVLGKEAKKRNEAAVVYEQNGRGELAANERAEQEIIDEYLPTPLTEAEVADIADTAIADVAEQLGERPGMKQMGQVMKVATALAAGRADGSRISAAVKARL</sequence>
<dbReference type="EMBL" id="NGAF01000002">
    <property type="protein sequence ID" value="OXR46870.1"/>
    <property type="molecule type" value="Genomic_DNA"/>
</dbReference>
<dbReference type="InterPro" id="IPR019004">
    <property type="entry name" value="YqeY/Aim41"/>
</dbReference>
<dbReference type="PANTHER" id="PTHR28055">
    <property type="entry name" value="ALTERED INHERITANCE OF MITOCHONDRIA PROTEIN 41, MITOCHONDRIAL"/>
    <property type="match status" value="1"/>
</dbReference>
<name>A0A231HD69_9NOCA</name>
<dbReference type="PANTHER" id="PTHR28055:SF1">
    <property type="entry name" value="ALTERED INHERITANCE OF MITOCHONDRIA PROTEIN 41, MITOCHONDRIAL"/>
    <property type="match status" value="1"/>
</dbReference>
<dbReference type="InterPro" id="IPR023168">
    <property type="entry name" value="GatB_Yqey_C_2"/>
</dbReference>
<dbReference type="AlphaFoldDB" id="A0A231HD69"/>
<evidence type="ECO:0000313" key="2">
    <source>
        <dbReference type="Proteomes" id="UP000215506"/>
    </source>
</evidence>
<dbReference type="Proteomes" id="UP000215506">
    <property type="component" value="Unassembled WGS sequence"/>
</dbReference>
<dbReference type="Gene3D" id="1.10.10.410">
    <property type="match status" value="1"/>
</dbReference>
<keyword evidence="2" id="KW-1185">Reference proteome</keyword>
<evidence type="ECO:0000313" key="1">
    <source>
        <dbReference type="EMBL" id="OXR46870.1"/>
    </source>
</evidence>
<dbReference type="InterPro" id="IPR003789">
    <property type="entry name" value="Asn/Gln_tRNA_amidoTrase-B-like"/>
</dbReference>
<reference evidence="1 2" key="1">
    <citation type="submission" date="2017-07" db="EMBL/GenBank/DDBJ databases">
        <title>First draft Genome Sequence of Nocardia cerradoensis isolated from human infection.</title>
        <authorList>
            <person name="Carrasco G."/>
        </authorList>
    </citation>
    <scope>NUCLEOTIDE SEQUENCE [LARGE SCALE GENOMIC DNA]</scope>
    <source>
        <strain evidence="1 2">CNM20130759</strain>
    </source>
</reference>
<dbReference type="Pfam" id="PF09424">
    <property type="entry name" value="YqeY"/>
    <property type="match status" value="1"/>
</dbReference>
<comment type="caution">
    <text evidence="1">The sequence shown here is derived from an EMBL/GenBank/DDBJ whole genome shotgun (WGS) entry which is preliminary data.</text>
</comment>
<proteinExistence type="predicted"/>
<dbReference type="InterPro" id="IPR042184">
    <property type="entry name" value="YqeY/Aim41_N"/>
</dbReference>
<dbReference type="Gene3D" id="1.10.1510.10">
    <property type="entry name" value="Uncharacterised protein YqeY/AIM41 PF09424, N-terminal domain"/>
    <property type="match status" value="1"/>
</dbReference>
<organism evidence="1 2">
    <name type="scientific">Nocardia cerradoensis</name>
    <dbReference type="NCBI Taxonomy" id="85688"/>
    <lineage>
        <taxon>Bacteria</taxon>
        <taxon>Bacillati</taxon>
        <taxon>Actinomycetota</taxon>
        <taxon>Actinomycetes</taxon>
        <taxon>Mycobacteriales</taxon>
        <taxon>Nocardiaceae</taxon>
        <taxon>Nocardia</taxon>
    </lineage>
</organism>
<dbReference type="SUPFAM" id="SSF89095">
    <property type="entry name" value="GatB/YqeY motif"/>
    <property type="match status" value="1"/>
</dbReference>